<dbReference type="PANTHER" id="PTHR43193">
    <property type="match status" value="1"/>
</dbReference>
<dbReference type="InterPro" id="IPR007525">
    <property type="entry name" value="FrhB_FdhB_C"/>
</dbReference>
<dbReference type="Proteomes" id="UP000005435">
    <property type="component" value="Chromosome"/>
</dbReference>
<dbReference type="InterPro" id="IPR017896">
    <property type="entry name" value="4Fe4S_Fe-S-bd"/>
</dbReference>
<evidence type="ECO:0000259" key="4">
    <source>
        <dbReference type="PROSITE" id="PS51379"/>
    </source>
</evidence>
<dbReference type="RefSeq" id="WP_014255922.1">
    <property type="nucleotide sequence ID" value="NC_016627.1"/>
</dbReference>
<dbReference type="PROSITE" id="PS00198">
    <property type="entry name" value="4FE4S_FER_1"/>
    <property type="match status" value="2"/>
</dbReference>
<dbReference type="STRING" id="720554.Clocl_2824"/>
<dbReference type="EMBL" id="CP003065">
    <property type="protein sequence ID" value="AEV69373.1"/>
    <property type="molecule type" value="Genomic_DNA"/>
</dbReference>
<sequence>MHKIVLYEDKKDCCACSACMNICPKSAINMVEDEYGFLYPEINEGLCVRCGACLKVCGFQNSELNSVPMNTYVAVSKNTDILKSASGGVFASLADAVLRDGGIVYGASMEYIDSKLVPMHISVEKKDELLKLQGSKYVQSSIGMIYSEIKKHLKSGRQVLFSGTPCQVDGLKFFLKEPYENLLLVDIICHGVPSSKFFQAYIEYIEEKKKCKVIDYKFRDKTIGWGLTGKITLENKDGKIKHKIFHCQESSYYTFFLKSYTYRECCYYCKYASPNRTGDITIGDYWGIEKEHPDLLHLNPRVIDKSKGVSCLIVNTLKGKKGLKKYGSGLQLWESSFEKVAKKNKQLNYPSNLDEKKRNLILNLFKDKGYFAVDKLFYKEAGIHIYKAKIKKIIKKFIKR</sequence>
<dbReference type="Pfam" id="PF04432">
    <property type="entry name" value="FrhB_FdhB_C"/>
    <property type="match status" value="1"/>
</dbReference>
<dbReference type="Gene3D" id="3.30.70.20">
    <property type="match status" value="1"/>
</dbReference>
<dbReference type="GO" id="GO:0046872">
    <property type="term" value="F:metal ion binding"/>
    <property type="evidence" value="ECO:0007669"/>
    <property type="project" value="UniProtKB-KW"/>
</dbReference>
<keyword evidence="6" id="KW-1185">Reference proteome</keyword>
<evidence type="ECO:0000256" key="1">
    <source>
        <dbReference type="ARBA" id="ARBA00022723"/>
    </source>
</evidence>
<dbReference type="PROSITE" id="PS51379">
    <property type="entry name" value="4FE4S_FER_2"/>
    <property type="match status" value="2"/>
</dbReference>
<protein>
    <submittedName>
        <fullName evidence="5">Coenzyme F420-reducing hydrogenase, beta subunit</fullName>
    </submittedName>
</protein>
<name>G8LSM1_ACECE</name>
<evidence type="ECO:0000313" key="6">
    <source>
        <dbReference type="Proteomes" id="UP000005435"/>
    </source>
</evidence>
<dbReference type="SUPFAM" id="SSF54862">
    <property type="entry name" value="4Fe-4S ferredoxins"/>
    <property type="match status" value="1"/>
</dbReference>
<organism evidence="5 6">
    <name type="scientific">Acetivibrio clariflavus (strain DSM 19732 / NBRC 101661 / EBR45)</name>
    <name type="common">Clostridium clariflavum</name>
    <dbReference type="NCBI Taxonomy" id="720554"/>
    <lineage>
        <taxon>Bacteria</taxon>
        <taxon>Bacillati</taxon>
        <taxon>Bacillota</taxon>
        <taxon>Clostridia</taxon>
        <taxon>Eubacteriales</taxon>
        <taxon>Oscillospiraceae</taxon>
        <taxon>Acetivibrio</taxon>
    </lineage>
</organism>
<dbReference type="HOGENOM" id="CLU_037958_1_0_9"/>
<dbReference type="AlphaFoldDB" id="G8LSM1"/>
<dbReference type="InterPro" id="IPR052977">
    <property type="entry name" value="Polyferredoxin-like_ET"/>
</dbReference>
<dbReference type="eggNOG" id="COG1035">
    <property type="taxonomic scope" value="Bacteria"/>
</dbReference>
<dbReference type="eggNOG" id="COG1145">
    <property type="taxonomic scope" value="Bacteria"/>
</dbReference>
<dbReference type="InterPro" id="IPR017900">
    <property type="entry name" value="4Fe4S_Fe_S_CS"/>
</dbReference>
<dbReference type="Pfam" id="PF12838">
    <property type="entry name" value="Fer4_7"/>
    <property type="match status" value="1"/>
</dbReference>
<dbReference type="GO" id="GO:0051536">
    <property type="term" value="F:iron-sulfur cluster binding"/>
    <property type="evidence" value="ECO:0007669"/>
    <property type="project" value="UniProtKB-KW"/>
</dbReference>
<feature type="domain" description="4Fe-4S ferredoxin-type" evidence="4">
    <location>
        <begin position="38"/>
        <end position="67"/>
    </location>
</feature>
<evidence type="ECO:0000256" key="2">
    <source>
        <dbReference type="ARBA" id="ARBA00023004"/>
    </source>
</evidence>
<evidence type="ECO:0000313" key="5">
    <source>
        <dbReference type="EMBL" id="AEV69373.1"/>
    </source>
</evidence>
<reference evidence="6" key="1">
    <citation type="submission" date="2011-12" db="EMBL/GenBank/DDBJ databases">
        <title>Complete sequence of Clostridium clariflavum DSM 19732.</title>
        <authorList>
            <consortium name="US DOE Joint Genome Institute"/>
            <person name="Lucas S."/>
            <person name="Han J."/>
            <person name="Lapidus A."/>
            <person name="Cheng J.-F."/>
            <person name="Goodwin L."/>
            <person name="Pitluck S."/>
            <person name="Peters L."/>
            <person name="Teshima H."/>
            <person name="Detter J.C."/>
            <person name="Han C."/>
            <person name="Tapia R."/>
            <person name="Land M."/>
            <person name="Hauser L."/>
            <person name="Kyrpides N."/>
            <person name="Ivanova N."/>
            <person name="Pagani I."/>
            <person name="Kitzmiller T."/>
            <person name="Lynd L."/>
            <person name="Izquierdo J."/>
            <person name="Woyke T."/>
        </authorList>
    </citation>
    <scope>NUCLEOTIDE SEQUENCE [LARGE SCALE GENOMIC DNA]</scope>
    <source>
        <strain evidence="6">DSM 19732 / NBRC 101661 / EBR45</strain>
    </source>
</reference>
<keyword evidence="3" id="KW-0411">Iron-sulfur</keyword>
<dbReference type="PANTHER" id="PTHR43193:SF2">
    <property type="entry name" value="POLYFERREDOXIN PROTEIN FWDF"/>
    <property type="match status" value="1"/>
</dbReference>
<keyword evidence="1" id="KW-0479">Metal-binding</keyword>
<keyword evidence="2" id="KW-0408">Iron</keyword>
<feature type="domain" description="4Fe-4S ferredoxin-type" evidence="4">
    <location>
        <begin position="2"/>
        <end position="33"/>
    </location>
</feature>
<accession>G8LSM1</accession>
<reference evidence="5 6" key="2">
    <citation type="journal article" date="2012" name="Stand. Genomic Sci.">
        <title>Complete Genome Sequence of Clostridium clariflavum DSM 19732.</title>
        <authorList>
            <person name="Izquierdo J.A."/>
            <person name="Goodwin L."/>
            <person name="Davenport K.W."/>
            <person name="Teshima H."/>
            <person name="Bruce D."/>
            <person name="Detter C."/>
            <person name="Tapia R."/>
            <person name="Han S."/>
            <person name="Land M."/>
            <person name="Hauser L."/>
            <person name="Jeffries C.D."/>
            <person name="Han J."/>
            <person name="Pitluck S."/>
            <person name="Nolan M."/>
            <person name="Chen A."/>
            <person name="Huntemann M."/>
            <person name="Mavromatis K."/>
            <person name="Mikhailova N."/>
            <person name="Liolios K."/>
            <person name="Woyke T."/>
            <person name="Lynd L.R."/>
        </authorList>
    </citation>
    <scope>NUCLEOTIDE SEQUENCE [LARGE SCALE GENOMIC DNA]</scope>
    <source>
        <strain evidence="6">DSM 19732 / NBRC 101661 / EBR45</strain>
    </source>
</reference>
<dbReference type="KEGG" id="ccl:Clocl_2824"/>
<gene>
    <name evidence="5" type="ordered locus">Clocl_2824</name>
</gene>
<proteinExistence type="predicted"/>
<evidence type="ECO:0000256" key="3">
    <source>
        <dbReference type="ARBA" id="ARBA00023014"/>
    </source>
</evidence>